<sequence length="312" mass="34275">MAKRREFLKVAFAAGVGATFFASCSGDEKKACSKKNYSVVASWPKAGDQITEVGVTGVTQLPNGHILYSGGDIANPMIELDKEGNLVRKWGGDVITLKHEVRCLGDKIFITDIGSHQIHQFDLKGNLLQSWGVKNEPGTDHLRFNKPTDIALAPSGDYYVSDGYKNNRVVCLDKNGKYKFEWGQKGVEPGQFNIPHNIGVDRKGHVYVADRKNARVQVFELDGKFVTSWDWFSRPFGIFVADDGNIYVSDGGADKPQCVSIVTPEGKVLQTIGSTGSKKGQFDIPHSLYVANDGALFVAEGTNKRVQKFVIK</sequence>
<keyword evidence="1" id="KW-0456">Lyase</keyword>
<organism evidence="1 2">
    <name type="scientific">Halosquirtibacter laminarini</name>
    <dbReference type="NCBI Taxonomy" id="3374600"/>
    <lineage>
        <taxon>Bacteria</taxon>
        <taxon>Pseudomonadati</taxon>
        <taxon>Bacteroidota</taxon>
        <taxon>Bacteroidia</taxon>
        <taxon>Marinilabiliales</taxon>
        <taxon>Prolixibacteraceae</taxon>
        <taxon>Halosquirtibacter</taxon>
    </lineage>
</organism>
<dbReference type="Proteomes" id="UP000826212">
    <property type="component" value="Chromosome"/>
</dbReference>
<proteinExistence type="predicted"/>
<protein>
    <submittedName>
        <fullName evidence="1">Peptidyl-alpha-hydroxyglycine alpha-amidating lyase family protein</fullName>
    </submittedName>
</protein>
<name>A0AC61NIR3_9BACT</name>
<gene>
    <name evidence="1" type="ORF">K4L44_07115</name>
</gene>
<dbReference type="EMBL" id="CP081303">
    <property type="protein sequence ID" value="QZE15596.1"/>
    <property type="molecule type" value="Genomic_DNA"/>
</dbReference>
<reference evidence="1" key="1">
    <citation type="submission" date="2021-08" db="EMBL/GenBank/DDBJ databases">
        <title>Novel anaerobic bacterium isolated from sea squirt in East Sea, Republic of Korea.</title>
        <authorList>
            <person name="Nguyen T.H."/>
            <person name="Li Z."/>
            <person name="Lee Y.-J."/>
            <person name="Ko J."/>
            <person name="Kim S.-G."/>
        </authorList>
    </citation>
    <scope>NUCLEOTIDE SEQUENCE</scope>
    <source>
        <strain evidence="1">KCTC 25031</strain>
    </source>
</reference>
<evidence type="ECO:0000313" key="1">
    <source>
        <dbReference type="EMBL" id="QZE15596.1"/>
    </source>
</evidence>
<evidence type="ECO:0000313" key="2">
    <source>
        <dbReference type="Proteomes" id="UP000826212"/>
    </source>
</evidence>
<keyword evidence="2" id="KW-1185">Reference proteome</keyword>
<accession>A0AC61NIR3</accession>